<keyword evidence="2 5" id="KW-0812">Transmembrane</keyword>
<dbReference type="Gene3D" id="1.20.120.610">
    <property type="entry name" value="lithium bound rotor ring of v- atpase"/>
    <property type="match status" value="1"/>
</dbReference>
<evidence type="ECO:0000256" key="1">
    <source>
        <dbReference type="ARBA" id="ARBA00004141"/>
    </source>
</evidence>
<evidence type="ECO:0000259" key="6">
    <source>
        <dbReference type="Pfam" id="PF00137"/>
    </source>
</evidence>
<feature type="domain" description="V-ATPase proteolipid subunit C-like" evidence="6">
    <location>
        <begin position="83"/>
        <end position="142"/>
    </location>
</feature>
<dbReference type="PROSITE" id="PS51257">
    <property type="entry name" value="PROKAR_LIPOPROTEIN"/>
    <property type="match status" value="1"/>
</dbReference>
<keyword evidence="3 5" id="KW-1133">Transmembrane helix</keyword>
<dbReference type="GO" id="GO:0016787">
    <property type="term" value="F:hydrolase activity"/>
    <property type="evidence" value="ECO:0007669"/>
    <property type="project" value="UniProtKB-KW"/>
</dbReference>
<feature type="transmembrane region" description="Helical" evidence="5">
    <location>
        <begin position="82"/>
        <end position="101"/>
    </location>
</feature>
<name>A0A098TM62_9CYAN</name>
<dbReference type="AlphaFoldDB" id="A0A098TM62"/>
<comment type="caution">
    <text evidence="7">The sequence shown here is derived from an EMBL/GenBank/DDBJ whole genome shotgun (WGS) entry which is preliminary data.</text>
</comment>
<dbReference type="EC" id="3.6.3.14" evidence="7"/>
<dbReference type="RefSeq" id="WP_036531436.1">
    <property type="nucleotide sequence ID" value="NZ_JJML01000008.1"/>
</dbReference>
<sequence length="151" mass="15276">MDRILIGLAYLGLFSTVSLSAIGSIIGCAKSGVAAIGAMQETEAGHGKFLGVAALPSTHAILGIVLMFILQQKTSAETGAGVFAIGLFAGVALLMCGSYQGNCCAMAINASKSKPEIFGKSLAPAGIVEGFAVFVFVMALVLSQSLIMGSK</sequence>
<evidence type="ECO:0000256" key="2">
    <source>
        <dbReference type="ARBA" id="ARBA00022692"/>
    </source>
</evidence>
<protein>
    <submittedName>
        <fullName evidence="7">ATP synthase subunit K</fullName>
        <ecNumber evidence="7">3.6.3.14</ecNumber>
    </submittedName>
</protein>
<evidence type="ECO:0000313" key="7">
    <source>
        <dbReference type="EMBL" id="KGF73405.1"/>
    </source>
</evidence>
<keyword evidence="8" id="KW-1185">Reference proteome</keyword>
<gene>
    <name evidence="7" type="ORF">DO97_20205</name>
</gene>
<evidence type="ECO:0000256" key="3">
    <source>
        <dbReference type="ARBA" id="ARBA00022989"/>
    </source>
</evidence>
<dbReference type="InterPro" id="IPR035921">
    <property type="entry name" value="F/V-ATP_Csub_sf"/>
</dbReference>
<dbReference type="GO" id="GO:0033177">
    <property type="term" value="C:proton-transporting two-sector ATPase complex, proton-transporting domain"/>
    <property type="evidence" value="ECO:0007669"/>
    <property type="project" value="InterPro"/>
</dbReference>
<evidence type="ECO:0000256" key="4">
    <source>
        <dbReference type="ARBA" id="ARBA00023136"/>
    </source>
</evidence>
<feature type="domain" description="V-ATPase proteolipid subunit C-like" evidence="6">
    <location>
        <begin position="12"/>
        <end position="70"/>
    </location>
</feature>
<feature type="transmembrane region" description="Helical" evidence="5">
    <location>
        <begin position="121"/>
        <end position="142"/>
    </location>
</feature>
<dbReference type="SUPFAM" id="SSF81333">
    <property type="entry name" value="F1F0 ATP synthase subunit C"/>
    <property type="match status" value="1"/>
</dbReference>
<accession>A0A098TM62</accession>
<dbReference type="OrthoDB" id="18947at2"/>
<reference evidence="7 8" key="1">
    <citation type="journal article" date="2014" name="Mol. Ecol.">
        <title>Evolution of Synechococcus.</title>
        <authorList>
            <person name="Dvorak P."/>
            <person name="Casamatta D."/>
            <person name="Hasler P."/>
            <person name="Poulickova A."/>
            <person name="Ondrej V."/>
            <person name="Sanges R."/>
        </authorList>
    </citation>
    <scope>NUCLEOTIDE SEQUENCE [LARGE SCALE GENOMIC DNA]</scope>
    <source>
        <strain evidence="7 8">CAUP A 1101</strain>
    </source>
</reference>
<dbReference type="Proteomes" id="UP000030170">
    <property type="component" value="Unassembled WGS sequence"/>
</dbReference>
<proteinExistence type="predicted"/>
<comment type="subcellular location">
    <subcellularLocation>
        <location evidence="1">Membrane</location>
        <topology evidence="1">Multi-pass membrane protein</topology>
    </subcellularLocation>
</comment>
<dbReference type="Pfam" id="PF00137">
    <property type="entry name" value="ATP-synt_C"/>
    <property type="match status" value="2"/>
</dbReference>
<feature type="transmembrane region" description="Helical" evidence="5">
    <location>
        <begin position="50"/>
        <end position="70"/>
    </location>
</feature>
<organism evidence="7 8">
    <name type="scientific">Neosynechococcus sphagnicola sy1</name>
    <dbReference type="NCBI Taxonomy" id="1497020"/>
    <lineage>
        <taxon>Bacteria</taxon>
        <taxon>Bacillati</taxon>
        <taxon>Cyanobacteriota</taxon>
        <taxon>Cyanophyceae</taxon>
        <taxon>Neosynechococcales</taxon>
        <taxon>Neosynechococcaceae</taxon>
        <taxon>Neosynechococcus</taxon>
    </lineage>
</organism>
<evidence type="ECO:0000313" key="8">
    <source>
        <dbReference type="Proteomes" id="UP000030170"/>
    </source>
</evidence>
<dbReference type="EMBL" id="JJML01000008">
    <property type="protein sequence ID" value="KGF73405.1"/>
    <property type="molecule type" value="Genomic_DNA"/>
</dbReference>
<dbReference type="GO" id="GO:0015078">
    <property type="term" value="F:proton transmembrane transporter activity"/>
    <property type="evidence" value="ECO:0007669"/>
    <property type="project" value="InterPro"/>
</dbReference>
<keyword evidence="4 5" id="KW-0472">Membrane</keyword>
<dbReference type="STRING" id="1497020.DO97_20205"/>
<keyword evidence="7" id="KW-0378">Hydrolase</keyword>
<dbReference type="InterPro" id="IPR002379">
    <property type="entry name" value="ATPase_proteolipid_c-like_dom"/>
</dbReference>
<evidence type="ECO:0000256" key="5">
    <source>
        <dbReference type="SAM" id="Phobius"/>
    </source>
</evidence>
<dbReference type="NCBIfam" id="NF007200">
    <property type="entry name" value="PRK09621.1"/>
    <property type="match status" value="1"/>
</dbReference>